<organism evidence="1 2">
    <name type="scientific">Aspergillus steynii IBT 23096</name>
    <dbReference type="NCBI Taxonomy" id="1392250"/>
    <lineage>
        <taxon>Eukaryota</taxon>
        <taxon>Fungi</taxon>
        <taxon>Dikarya</taxon>
        <taxon>Ascomycota</taxon>
        <taxon>Pezizomycotina</taxon>
        <taxon>Eurotiomycetes</taxon>
        <taxon>Eurotiomycetidae</taxon>
        <taxon>Eurotiales</taxon>
        <taxon>Aspergillaceae</taxon>
        <taxon>Aspergillus</taxon>
        <taxon>Aspergillus subgen. Circumdati</taxon>
    </lineage>
</organism>
<dbReference type="Proteomes" id="UP000234275">
    <property type="component" value="Unassembled WGS sequence"/>
</dbReference>
<dbReference type="GeneID" id="36557469"/>
<sequence>MPIYLISKAADPVFAVSIGIAAALSRVRRDQREKYPERAAEIGYGQILQTGGRRLQRWWAGDFQGL</sequence>
<gene>
    <name evidence="1" type="ORF">P170DRAFT_439143</name>
</gene>
<dbReference type="OrthoDB" id="2155101at2759"/>
<keyword evidence="2" id="KW-1185">Reference proteome</keyword>
<dbReference type="AlphaFoldDB" id="A0A2I2FXM6"/>
<dbReference type="EMBL" id="MSFO01000007">
    <property type="protein sequence ID" value="PLB45377.1"/>
    <property type="molecule type" value="Genomic_DNA"/>
</dbReference>
<evidence type="ECO:0008006" key="3">
    <source>
        <dbReference type="Google" id="ProtNLM"/>
    </source>
</evidence>
<proteinExistence type="predicted"/>
<evidence type="ECO:0000313" key="1">
    <source>
        <dbReference type="EMBL" id="PLB45377.1"/>
    </source>
</evidence>
<reference evidence="1 2" key="1">
    <citation type="submission" date="2016-12" db="EMBL/GenBank/DDBJ databases">
        <title>The genomes of Aspergillus section Nigri reveals drivers in fungal speciation.</title>
        <authorList>
            <consortium name="DOE Joint Genome Institute"/>
            <person name="Vesth T.C."/>
            <person name="Nybo J."/>
            <person name="Theobald S."/>
            <person name="Brandl J."/>
            <person name="Frisvad J.C."/>
            <person name="Nielsen K.F."/>
            <person name="Lyhne E.K."/>
            <person name="Kogle M.E."/>
            <person name="Kuo A."/>
            <person name="Riley R."/>
            <person name="Clum A."/>
            <person name="Nolan M."/>
            <person name="Lipzen A."/>
            <person name="Salamov A."/>
            <person name="Henrissat B."/>
            <person name="Wiebenga A."/>
            <person name="De Vries R.P."/>
            <person name="Grigoriev I.V."/>
            <person name="Mortensen U.H."/>
            <person name="Andersen M.R."/>
            <person name="Baker S.E."/>
        </authorList>
    </citation>
    <scope>NUCLEOTIDE SEQUENCE [LARGE SCALE GENOMIC DNA]</scope>
    <source>
        <strain evidence="1 2">IBT 23096</strain>
    </source>
</reference>
<dbReference type="InterPro" id="IPR024242">
    <property type="entry name" value="NCE101"/>
</dbReference>
<dbReference type="VEuPathDB" id="FungiDB:P170DRAFT_439143"/>
<accession>A0A2I2FXM6</accession>
<protein>
    <recommendedName>
        <fullName evidence="3">Non-classical export protein 1</fullName>
    </recommendedName>
</protein>
<dbReference type="Pfam" id="PF11654">
    <property type="entry name" value="NCE101"/>
    <property type="match status" value="1"/>
</dbReference>
<comment type="caution">
    <text evidence="1">The sequence shown here is derived from an EMBL/GenBank/DDBJ whole genome shotgun (WGS) entry which is preliminary data.</text>
</comment>
<name>A0A2I2FXM6_9EURO</name>
<dbReference type="RefSeq" id="XP_024700679.1">
    <property type="nucleotide sequence ID" value="XM_024849770.1"/>
</dbReference>
<evidence type="ECO:0000313" key="2">
    <source>
        <dbReference type="Proteomes" id="UP000234275"/>
    </source>
</evidence>
<dbReference type="GO" id="GO:0009306">
    <property type="term" value="P:protein secretion"/>
    <property type="evidence" value="ECO:0007669"/>
    <property type="project" value="InterPro"/>
</dbReference>